<proteinExistence type="inferred from homology"/>
<dbReference type="STRING" id="155865.SAMN05216515_1477"/>
<dbReference type="GO" id="GO:0003677">
    <property type="term" value="F:DNA binding"/>
    <property type="evidence" value="ECO:0007669"/>
    <property type="project" value="TreeGrafter"/>
</dbReference>
<evidence type="ECO:0000259" key="11">
    <source>
        <dbReference type="PROSITE" id="PS51643"/>
    </source>
</evidence>
<dbReference type="GO" id="GO:0051607">
    <property type="term" value="P:defense response to virus"/>
    <property type="evidence" value="ECO:0007669"/>
    <property type="project" value="UniProtKB-KW"/>
</dbReference>
<dbReference type="Pfam" id="PF18019">
    <property type="entry name" value="Cas3_HD"/>
    <property type="match status" value="1"/>
</dbReference>
<dbReference type="InterPro" id="IPR001650">
    <property type="entry name" value="Helicase_C-like"/>
</dbReference>
<evidence type="ECO:0000256" key="9">
    <source>
        <dbReference type="ARBA" id="ARBA00023118"/>
    </source>
</evidence>
<name>A0A1I7IGD5_9FIRM</name>
<dbReference type="RefSeq" id="WP_090472244.1">
    <property type="nucleotide sequence ID" value="NZ_FOWF01000047.1"/>
</dbReference>
<dbReference type="InterPro" id="IPR014001">
    <property type="entry name" value="Helicase_ATP-bd"/>
</dbReference>
<feature type="domain" description="HD Cas3-type" evidence="11">
    <location>
        <begin position="9"/>
        <end position="206"/>
    </location>
</feature>
<dbReference type="SMART" id="SM00487">
    <property type="entry name" value="DEXDc"/>
    <property type="match status" value="1"/>
</dbReference>
<dbReference type="GO" id="GO:0004386">
    <property type="term" value="F:helicase activity"/>
    <property type="evidence" value="ECO:0007669"/>
    <property type="project" value="UniProtKB-KW"/>
</dbReference>
<gene>
    <name evidence="12" type="ORF">SAMN05216508_1457</name>
</gene>
<dbReference type="GO" id="GO:0016887">
    <property type="term" value="F:ATP hydrolysis activity"/>
    <property type="evidence" value="ECO:0007669"/>
    <property type="project" value="TreeGrafter"/>
</dbReference>
<dbReference type="InterPro" id="IPR011545">
    <property type="entry name" value="DEAD/DEAH_box_helicase_dom"/>
</dbReference>
<evidence type="ECO:0000313" key="13">
    <source>
        <dbReference type="Proteomes" id="UP000198817"/>
    </source>
</evidence>
<keyword evidence="7" id="KW-0347">Helicase</keyword>
<dbReference type="GO" id="GO:0005524">
    <property type="term" value="F:ATP binding"/>
    <property type="evidence" value="ECO:0007669"/>
    <property type="project" value="UniProtKB-KW"/>
</dbReference>
<dbReference type="InterPro" id="IPR052511">
    <property type="entry name" value="ATP-dep_Helicase"/>
</dbReference>
<dbReference type="InterPro" id="IPR006483">
    <property type="entry name" value="CRISPR-assoc_Cas3_HD"/>
</dbReference>
<dbReference type="SUPFAM" id="SSF109604">
    <property type="entry name" value="HD-domain/PDEase-like"/>
    <property type="match status" value="1"/>
</dbReference>
<keyword evidence="3" id="KW-0540">Nuclease</keyword>
<comment type="similarity">
    <text evidence="1">In the N-terminal section; belongs to the CRISPR-associated nuclease Cas3-HD family.</text>
</comment>
<dbReference type="Gene3D" id="1.10.3210.30">
    <property type="match status" value="1"/>
</dbReference>
<evidence type="ECO:0000256" key="6">
    <source>
        <dbReference type="ARBA" id="ARBA00022801"/>
    </source>
</evidence>
<dbReference type="SMART" id="SM00490">
    <property type="entry name" value="HELICc"/>
    <property type="match status" value="1"/>
</dbReference>
<accession>A0A1I7IGD5</accession>
<dbReference type="InterPro" id="IPR027417">
    <property type="entry name" value="P-loop_NTPase"/>
</dbReference>
<evidence type="ECO:0000256" key="4">
    <source>
        <dbReference type="ARBA" id="ARBA00022723"/>
    </source>
</evidence>
<dbReference type="InterPro" id="IPR006474">
    <property type="entry name" value="Helicase_Cas3_CRISPR-ass_core"/>
</dbReference>
<protein>
    <submittedName>
        <fullName evidence="12">CRISPR-associated helicase, Cas3 family</fullName>
    </submittedName>
</protein>
<keyword evidence="13" id="KW-1185">Reference proteome</keyword>
<keyword evidence="4" id="KW-0479">Metal-binding</keyword>
<dbReference type="Pfam" id="PF22590">
    <property type="entry name" value="Cas3-like_C_2"/>
    <property type="match status" value="1"/>
</dbReference>
<dbReference type="Gene3D" id="3.40.50.300">
    <property type="entry name" value="P-loop containing nucleotide triphosphate hydrolases"/>
    <property type="match status" value="2"/>
</dbReference>
<dbReference type="GO" id="GO:0046872">
    <property type="term" value="F:metal ion binding"/>
    <property type="evidence" value="ECO:0007669"/>
    <property type="project" value="UniProtKB-KW"/>
</dbReference>
<dbReference type="PANTHER" id="PTHR47962">
    <property type="entry name" value="ATP-DEPENDENT HELICASE LHR-RELATED-RELATED"/>
    <property type="match status" value="1"/>
</dbReference>
<evidence type="ECO:0000256" key="8">
    <source>
        <dbReference type="ARBA" id="ARBA00022840"/>
    </source>
</evidence>
<dbReference type="AlphaFoldDB" id="A0A1I7IGD5"/>
<dbReference type="PROSITE" id="PS51192">
    <property type="entry name" value="HELICASE_ATP_BIND_1"/>
    <property type="match status" value="1"/>
</dbReference>
<evidence type="ECO:0000256" key="2">
    <source>
        <dbReference type="ARBA" id="ARBA00009046"/>
    </source>
</evidence>
<dbReference type="SUPFAM" id="SSF52540">
    <property type="entry name" value="P-loop containing nucleoside triphosphate hydrolases"/>
    <property type="match status" value="1"/>
</dbReference>
<dbReference type="PANTHER" id="PTHR47962:SF5">
    <property type="entry name" value="ATP-DEPENDENT HELICASE LHR-RELATED"/>
    <property type="match status" value="1"/>
</dbReference>
<dbReference type="EMBL" id="FPBT01000045">
    <property type="protein sequence ID" value="SFU71991.1"/>
    <property type="molecule type" value="Genomic_DNA"/>
</dbReference>
<dbReference type="CDD" id="cd17930">
    <property type="entry name" value="DEXHc_cas3"/>
    <property type="match status" value="1"/>
</dbReference>
<evidence type="ECO:0000256" key="3">
    <source>
        <dbReference type="ARBA" id="ARBA00022722"/>
    </source>
</evidence>
<evidence type="ECO:0000313" key="12">
    <source>
        <dbReference type="EMBL" id="SFU71991.1"/>
    </source>
</evidence>
<sequence>MFTAHIHPETGVEQTCRDHCRNTAGYAEKDLEGIGLGKAAYFAGLLHDAGKFTNAFNTYIHRSAAGERVQKGSVIHTFSAVSWLMKNHHQEEEPITFDDIAAEILAYADGAHHGNFDCINSSGENGFRHRMEKQPDYDRESMQNFFKECISEEELTELLQEAYSELIQKLQCISDPEGHNDPLETYFYEGMLSRLLLSAVIDGDRRDTAEFMAGKDYSKIIPGNPELWQELHASLEEFLEKMPNATEIQKARRELSEYCEKFSEEPGGVYRLNLPTGAGKTLSGLRFALAHAQKKEKKRIIYTAPLISILDQNAQVIREALGREEVVLEHHSNILHDQENTGELERYELLAETWDAPVIITTMVQFLNTLFSGRTTCIRRFQSLADSVILIDEVQTVPLRYLTLFNLGVNFLAEVCHATVILCSATQPCLEAADHPMRIRPETFVPADQYLRYEEIFRRTEVTCPDSCQMKEVPDIVLRKIEEKQSILLICNKKGEAQNFFRELQNRKPEDVKIFHLSSSMCMAHRKRTLKEIYEALDRKDRVICASTQVVEAGVDISFACVIRLAAGLDRIVQSAGRCNRNGESDQAAPVYVIHAEDENLKMLPDIRRERSAFLALLHDWRKKPEKYQHSLTSDAAVNFYYKTLFSSMNPGEQDGYVDSHQPSLFQLLSSNQDYCNCCEEDPRQHYMTNQAFRTAGELFRVIDQEGSSIIVPYDEEGETLISELYSDRGQHDLAYRKKLLDQAKAYSVSAYSYQLKKLSEEGALQESEDGVITLLGEYYDREIGLTEEGGCDGCTLIM</sequence>
<organism evidence="12 13">
    <name type="scientific">Eubacterium pyruvativorans</name>
    <dbReference type="NCBI Taxonomy" id="155865"/>
    <lineage>
        <taxon>Bacteria</taxon>
        <taxon>Bacillati</taxon>
        <taxon>Bacillota</taxon>
        <taxon>Clostridia</taxon>
        <taxon>Eubacteriales</taxon>
        <taxon>Eubacteriaceae</taxon>
        <taxon>Eubacterium</taxon>
    </lineage>
</organism>
<evidence type="ECO:0000256" key="7">
    <source>
        <dbReference type="ARBA" id="ARBA00022806"/>
    </source>
</evidence>
<dbReference type="NCBIfam" id="TIGR01596">
    <property type="entry name" value="cas3_HD"/>
    <property type="match status" value="1"/>
</dbReference>
<dbReference type="CDD" id="cd09641">
    <property type="entry name" value="Cas3''_I"/>
    <property type="match status" value="1"/>
</dbReference>
<evidence type="ECO:0000256" key="5">
    <source>
        <dbReference type="ARBA" id="ARBA00022741"/>
    </source>
</evidence>
<keyword evidence="6" id="KW-0378">Hydrolase</keyword>
<feature type="domain" description="Helicase ATP-binding" evidence="10">
    <location>
        <begin position="261"/>
        <end position="428"/>
    </location>
</feature>
<dbReference type="Pfam" id="PF00270">
    <property type="entry name" value="DEAD"/>
    <property type="match status" value="1"/>
</dbReference>
<dbReference type="PROSITE" id="PS51643">
    <property type="entry name" value="HD_CAS3"/>
    <property type="match status" value="1"/>
</dbReference>
<comment type="similarity">
    <text evidence="2">In the central section; belongs to the CRISPR-associated helicase Cas3 family.</text>
</comment>
<dbReference type="InterPro" id="IPR054712">
    <property type="entry name" value="Cas3-like_dom"/>
</dbReference>
<keyword evidence="9" id="KW-0051">Antiviral defense</keyword>
<dbReference type="Proteomes" id="UP000198817">
    <property type="component" value="Unassembled WGS sequence"/>
</dbReference>
<evidence type="ECO:0000256" key="1">
    <source>
        <dbReference type="ARBA" id="ARBA00006847"/>
    </source>
</evidence>
<reference evidence="12 13" key="1">
    <citation type="submission" date="2016-10" db="EMBL/GenBank/DDBJ databases">
        <authorList>
            <person name="de Groot N.N."/>
        </authorList>
    </citation>
    <scope>NUCLEOTIDE SEQUENCE [LARGE SCALE GENOMIC DNA]</scope>
    <source>
        <strain evidence="12 13">KHGC13</strain>
    </source>
</reference>
<dbReference type="GO" id="GO:0004518">
    <property type="term" value="F:nuclease activity"/>
    <property type="evidence" value="ECO:0007669"/>
    <property type="project" value="UniProtKB-KW"/>
</dbReference>
<evidence type="ECO:0000259" key="10">
    <source>
        <dbReference type="PROSITE" id="PS51192"/>
    </source>
</evidence>
<dbReference type="OrthoDB" id="9810236at2"/>
<dbReference type="InterPro" id="IPR038257">
    <property type="entry name" value="CRISPR-assoc_Cas3_HD_sf"/>
</dbReference>
<keyword evidence="8" id="KW-0067">ATP-binding</keyword>
<keyword evidence="5" id="KW-0547">Nucleotide-binding</keyword>
<dbReference type="NCBIfam" id="TIGR01587">
    <property type="entry name" value="cas3_core"/>
    <property type="match status" value="1"/>
</dbReference>